<dbReference type="PANTHER" id="PTHR46877:SF20">
    <property type="entry name" value="RECEPTOR PROTEIN-TYROSINE KINASE"/>
    <property type="match status" value="1"/>
</dbReference>
<feature type="binding site" evidence="19">
    <location>
        <position position="398"/>
    </location>
    <ligand>
        <name>ATP</name>
        <dbReference type="ChEBI" id="CHEBI:30616"/>
    </ligand>
</feature>
<dbReference type="InterPro" id="IPR013783">
    <property type="entry name" value="Ig-like_fold"/>
</dbReference>
<evidence type="ECO:0000313" key="24">
    <source>
        <dbReference type="EMBL" id="TNN48937.1"/>
    </source>
</evidence>
<evidence type="ECO:0000256" key="20">
    <source>
        <dbReference type="SAM" id="Phobius"/>
    </source>
</evidence>
<dbReference type="Gene3D" id="3.30.200.20">
    <property type="entry name" value="Phosphorylase Kinase, domain 1"/>
    <property type="match status" value="1"/>
</dbReference>
<dbReference type="SMART" id="SM00060">
    <property type="entry name" value="FN3"/>
    <property type="match status" value="2"/>
</dbReference>
<dbReference type="FunFam" id="2.60.40.10:FF:000059">
    <property type="entry name" value="Ephrin type-A receptor 6"/>
    <property type="match status" value="1"/>
</dbReference>
<dbReference type="SUPFAM" id="SSF56112">
    <property type="entry name" value="Protein kinase-like (PK-like)"/>
    <property type="match status" value="1"/>
</dbReference>
<evidence type="ECO:0000256" key="19">
    <source>
        <dbReference type="PROSITE-ProRule" id="PRU10141"/>
    </source>
</evidence>
<dbReference type="PANTHER" id="PTHR46877">
    <property type="entry name" value="EPH RECEPTOR A5"/>
    <property type="match status" value="1"/>
</dbReference>
<keyword evidence="25" id="KW-1185">Reference proteome</keyword>
<dbReference type="Pfam" id="PF14575">
    <property type="entry name" value="EphA2_TM"/>
    <property type="match status" value="1"/>
</dbReference>
<feature type="domain" description="Protein kinase" evidence="21">
    <location>
        <begin position="366"/>
        <end position="614"/>
    </location>
</feature>
<evidence type="ECO:0000256" key="1">
    <source>
        <dbReference type="ARBA" id="ARBA00004251"/>
    </source>
</evidence>
<feature type="domain" description="Fibronectin type-III" evidence="23">
    <location>
        <begin position="80"/>
        <end position="182"/>
    </location>
</feature>
<evidence type="ECO:0000259" key="23">
    <source>
        <dbReference type="PROSITE" id="PS50853"/>
    </source>
</evidence>
<keyword evidence="14 20" id="KW-0472">Membrane</keyword>
<comment type="caution">
    <text evidence="24">The sequence shown here is derived from an EMBL/GenBank/DDBJ whole genome shotgun (WGS) entry which is preliminary data.</text>
</comment>
<evidence type="ECO:0000256" key="8">
    <source>
        <dbReference type="ARBA" id="ARBA00022737"/>
    </source>
</evidence>
<reference evidence="24 25" key="1">
    <citation type="submission" date="2019-03" db="EMBL/GenBank/DDBJ databases">
        <title>First draft genome of Liparis tanakae, snailfish: a comprehensive survey of snailfish specific genes.</title>
        <authorList>
            <person name="Kim W."/>
            <person name="Song I."/>
            <person name="Jeong J.-H."/>
            <person name="Kim D."/>
            <person name="Kim S."/>
            <person name="Ryu S."/>
            <person name="Song J.Y."/>
            <person name="Lee S.K."/>
        </authorList>
    </citation>
    <scope>NUCLEOTIDE SEQUENCE [LARGE SCALE GENOMIC DNA]</scope>
    <source>
        <tissue evidence="24">Muscle</tissue>
    </source>
</reference>
<dbReference type="PROSITE" id="PS50105">
    <property type="entry name" value="SAM_DOMAIN"/>
    <property type="match status" value="1"/>
</dbReference>
<comment type="subcellular location">
    <subcellularLocation>
        <location evidence="1">Cell membrane</location>
        <topology evidence="1">Single-pass type I membrane protein</topology>
    </subcellularLocation>
</comment>
<dbReference type="PROSITE" id="PS50011">
    <property type="entry name" value="PROTEIN_KINASE_DOM"/>
    <property type="match status" value="1"/>
</dbReference>
<dbReference type="PROSITE" id="PS00109">
    <property type="entry name" value="PROTEIN_KINASE_TYR"/>
    <property type="match status" value="1"/>
</dbReference>
<dbReference type="InterPro" id="IPR013761">
    <property type="entry name" value="SAM/pointed_sf"/>
</dbReference>
<dbReference type="InterPro" id="IPR011009">
    <property type="entry name" value="Kinase-like_dom_sf"/>
</dbReference>
<accession>A0A4Z2G5T2</accession>
<dbReference type="InterPro" id="IPR001660">
    <property type="entry name" value="SAM"/>
</dbReference>
<evidence type="ECO:0000256" key="2">
    <source>
        <dbReference type="ARBA" id="ARBA00011902"/>
    </source>
</evidence>
<keyword evidence="16 24" id="KW-0675">Receptor</keyword>
<dbReference type="InterPro" id="IPR003961">
    <property type="entry name" value="FN3_dom"/>
</dbReference>
<proteinExistence type="predicted"/>
<dbReference type="Gene3D" id="2.10.50.10">
    <property type="entry name" value="Tumor Necrosis Factor Receptor, subunit A, domain 2"/>
    <property type="match status" value="1"/>
</dbReference>
<dbReference type="SMART" id="SM00219">
    <property type="entry name" value="TyrKc"/>
    <property type="match status" value="1"/>
</dbReference>
<keyword evidence="8" id="KW-0677">Repeat</keyword>
<dbReference type="SUPFAM" id="SSF47769">
    <property type="entry name" value="SAM/Pointed domain"/>
    <property type="match status" value="1"/>
</dbReference>
<name>A0A4Z2G5T2_9TELE</name>
<dbReference type="GO" id="GO:0005005">
    <property type="term" value="F:transmembrane-ephrin receptor activity"/>
    <property type="evidence" value="ECO:0007669"/>
    <property type="project" value="TreeGrafter"/>
</dbReference>
<evidence type="ECO:0000256" key="9">
    <source>
        <dbReference type="ARBA" id="ARBA00022741"/>
    </source>
</evidence>
<dbReference type="EMBL" id="SRLO01000676">
    <property type="protein sequence ID" value="TNN48937.1"/>
    <property type="molecule type" value="Genomic_DNA"/>
</dbReference>
<feature type="domain" description="SAM" evidence="22">
    <location>
        <begin position="643"/>
        <end position="681"/>
    </location>
</feature>
<dbReference type="OrthoDB" id="4062651at2759"/>
<evidence type="ECO:0000256" key="18">
    <source>
        <dbReference type="ARBA" id="ARBA00051243"/>
    </source>
</evidence>
<dbReference type="Gene3D" id="2.60.40.10">
    <property type="entry name" value="Immunoglobulins"/>
    <property type="match status" value="2"/>
</dbReference>
<dbReference type="Pfam" id="PF00041">
    <property type="entry name" value="fn3"/>
    <property type="match status" value="2"/>
</dbReference>
<dbReference type="InterPro" id="IPR017441">
    <property type="entry name" value="Protein_kinase_ATP_BS"/>
</dbReference>
<keyword evidence="13 20" id="KW-1133">Transmembrane helix</keyword>
<keyword evidence="11 19" id="KW-0067">ATP-binding</keyword>
<dbReference type="FunFam" id="1.10.510.10:FF:000268">
    <property type="entry name" value="Receptor protein-tyrosine kinase"/>
    <property type="match status" value="1"/>
</dbReference>
<evidence type="ECO:0000256" key="17">
    <source>
        <dbReference type="ARBA" id="ARBA00023180"/>
    </source>
</evidence>
<evidence type="ECO:0000256" key="3">
    <source>
        <dbReference type="ARBA" id="ARBA00022475"/>
    </source>
</evidence>
<dbReference type="GO" id="GO:0005524">
    <property type="term" value="F:ATP binding"/>
    <property type="evidence" value="ECO:0007669"/>
    <property type="project" value="UniProtKB-UniRule"/>
</dbReference>
<keyword evidence="10" id="KW-0418">Kinase</keyword>
<keyword evidence="3" id="KW-1003">Cell membrane</keyword>
<dbReference type="PROSITE" id="PS50853">
    <property type="entry name" value="FN3"/>
    <property type="match status" value="2"/>
</dbReference>
<keyword evidence="15" id="KW-0829">Tyrosine-protein kinase</keyword>
<evidence type="ECO:0000256" key="4">
    <source>
        <dbReference type="ARBA" id="ARBA00022553"/>
    </source>
</evidence>
<comment type="catalytic activity">
    <reaction evidence="18">
        <text>L-tyrosyl-[protein] + ATP = O-phospho-L-tyrosyl-[protein] + ADP + H(+)</text>
        <dbReference type="Rhea" id="RHEA:10596"/>
        <dbReference type="Rhea" id="RHEA-COMP:10136"/>
        <dbReference type="Rhea" id="RHEA-COMP:20101"/>
        <dbReference type="ChEBI" id="CHEBI:15378"/>
        <dbReference type="ChEBI" id="CHEBI:30616"/>
        <dbReference type="ChEBI" id="CHEBI:46858"/>
        <dbReference type="ChEBI" id="CHEBI:61978"/>
        <dbReference type="ChEBI" id="CHEBI:456216"/>
        <dbReference type="EC" id="2.7.10.1"/>
    </reaction>
</comment>
<evidence type="ECO:0000256" key="11">
    <source>
        <dbReference type="ARBA" id="ARBA00022840"/>
    </source>
</evidence>
<dbReference type="SUPFAM" id="SSF49265">
    <property type="entry name" value="Fibronectin type III"/>
    <property type="match status" value="1"/>
</dbReference>
<evidence type="ECO:0000256" key="6">
    <source>
        <dbReference type="ARBA" id="ARBA00022692"/>
    </source>
</evidence>
<dbReference type="PROSITE" id="PS00107">
    <property type="entry name" value="PROTEIN_KINASE_ATP"/>
    <property type="match status" value="1"/>
</dbReference>
<evidence type="ECO:0000256" key="14">
    <source>
        <dbReference type="ARBA" id="ARBA00023136"/>
    </source>
</evidence>
<keyword evidence="17" id="KW-0325">Glycoprotein</keyword>
<dbReference type="Gene3D" id="1.10.150.50">
    <property type="entry name" value="Transcription Factor, Ets-1"/>
    <property type="match status" value="1"/>
</dbReference>
<dbReference type="InterPro" id="IPR036116">
    <property type="entry name" value="FN3_sf"/>
</dbReference>
<dbReference type="FunFam" id="2.10.50.10:FF:000001">
    <property type="entry name" value="Ephrin type-A receptor 5"/>
    <property type="match status" value="1"/>
</dbReference>
<keyword evidence="4" id="KW-0597">Phosphoprotein</keyword>
<dbReference type="Pfam" id="PF07714">
    <property type="entry name" value="PK_Tyr_Ser-Thr"/>
    <property type="match status" value="1"/>
</dbReference>
<dbReference type="InterPro" id="IPR050449">
    <property type="entry name" value="Ephrin_rcpt_TKs"/>
</dbReference>
<keyword evidence="6 20" id="KW-0812">Transmembrane</keyword>
<keyword evidence="5" id="KW-0808">Transferase</keyword>
<dbReference type="Pfam" id="PF00536">
    <property type="entry name" value="SAM_1"/>
    <property type="match status" value="1"/>
</dbReference>
<dbReference type="GO" id="GO:0030425">
    <property type="term" value="C:dendrite"/>
    <property type="evidence" value="ECO:0007669"/>
    <property type="project" value="TreeGrafter"/>
</dbReference>
<gene>
    <name evidence="24" type="primary">EPHA2_2</name>
    <name evidence="24" type="ORF">EYF80_040880</name>
</gene>
<dbReference type="InterPro" id="IPR000719">
    <property type="entry name" value="Prot_kinase_dom"/>
</dbReference>
<evidence type="ECO:0000313" key="25">
    <source>
        <dbReference type="Proteomes" id="UP000314294"/>
    </source>
</evidence>
<evidence type="ECO:0000256" key="12">
    <source>
        <dbReference type="ARBA" id="ARBA00022889"/>
    </source>
</evidence>
<dbReference type="EC" id="2.7.10.1" evidence="2"/>
<keyword evidence="9 19" id="KW-0547">Nucleotide-binding</keyword>
<feature type="domain" description="Fibronectin type-III" evidence="23">
    <location>
        <begin position="183"/>
        <end position="280"/>
    </location>
</feature>
<evidence type="ECO:0000259" key="21">
    <source>
        <dbReference type="PROSITE" id="PS50011"/>
    </source>
</evidence>
<keyword evidence="7" id="KW-0732">Signal</keyword>
<dbReference type="InterPro" id="IPR027936">
    <property type="entry name" value="Eph_TM"/>
</dbReference>
<dbReference type="Proteomes" id="UP000314294">
    <property type="component" value="Unassembled WGS sequence"/>
</dbReference>
<dbReference type="InterPro" id="IPR001245">
    <property type="entry name" value="Ser-Thr/Tyr_kinase_cat_dom"/>
</dbReference>
<evidence type="ECO:0000259" key="22">
    <source>
        <dbReference type="PROSITE" id="PS50105"/>
    </source>
</evidence>
<dbReference type="CDD" id="cd00063">
    <property type="entry name" value="FN3"/>
    <property type="match status" value="2"/>
</dbReference>
<evidence type="ECO:0000256" key="5">
    <source>
        <dbReference type="ARBA" id="ARBA00022679"/>
    </source>
</evidence>
<dbReference type="GO" id="GO:0005886">
    <property type="term" value="C:plasma membrane"/>
    <property type="evidence" value="ECO:0007669"/>
    <property type="project" value="UniProtKB-SubCell"/>
</dbReference>
<dbReference type="GO" id="GO:0007155">
    <property type="term" value="P:cell adhesion"/>
    <property type="evidence" value="ECO:0007669"/>
    <property type="project" value="UniProtKB-KW"/>
</dbReference>
<evidence type="ECO:0000256" key="16">
    <source>
        <dbReference type="ARBA" id="ARBA00023170"/>
    </source>
</evidence>
<dbReference type="AlphaFoldDB" id="A0A4Z2G5T2"/>
<dbReference type="PRINTS" id="PR00109">
    <property type="entry name" value="TYRKINASE"/>
</dbReference>
<dbReference type="FunFam" id="3.30.200.20:FF:000001">
    <property type="entry name" value="Ephrin type-A receptor 5"/>
    <property type="match status" value="1"/>
</dbReference>
<evidence type="ECO:0000256" key="7">
    <source>
        <dbReference type="ARBA" id="ARBA00022729"/>
    </source>
</evidence>
<dbReference type="Gene3D" id="1.10.510.10">
    <property type="entry name" value="Transferase(Phosphotransferase) domain 1"/>
    <property type="match status" value="1"/>
</dbReference>
<evidence type="ECO:0000256" key="15">
    <source>
        <dbReference type="ARBA" id="ARBA00023137"/>
    </source>
</evidence>
<dbReference type="InterPro" id="IPR020635">
    <property type="entry name" value="Tyr_kinase_cat_dom"/>
</dbReference>
<organism evidence="24 25">
    <name type="scientific">Liparis tanakae</name>
    <name type="common">Tanaka's snailfish</name>
    <dbReference type="NCBI Taxonomy" id="230148"/>
    <lineage>
        <taxon>Eukaryota</taxon>
        <taxon>Metazoa</taxon>
        <taxon>Chordata</taxon>
        <taxon>Craniata</taxon>
        <taxon>Vertebrata</taxon>
        <taxon>Euteleostomi</taxon>
        <taxon>Actinopterygii</taxon>
        <taxon>Neopterygii</taxon>
        <taxon>Teleostei</taxon>
        <taxon>Neoteleostei</taxon>
        <taxon>Acanthomorphata</taxon>
        <taxon>Eupercaria</taxon>
        <taxon>Perciformes</taxon>
        <taxon>Cottioidei</taxon>
        <taxon>Cottales</taxon>
        <taxon>Liparidae</taxon>
        <taxon>Liparis</taxon>
    </lineage>
</organism>
<feature type="transmembrane region" description="Helical" evidence="20">
    <location>
        <begin position="289"/>
        <end position="311"/>
    </location>
</feature>
<dbReference type="InterPro" id="IPR008266">
    <property type="entry name" value="Tyr_kinase_AS"/>
</dbReference>
<dbReference type="GO" id="GO:0007411">
    <property type="term" value="P:axon guidance"/>
    <property type="evidence" value="ECO:0007669"/>
    <property type="project" value="TreeGrafter"/>
</dbReference>
<evidence type="ECO:0000256" key="13">
    <source>
        <dbReference type="ARBA" id="ARBA00022989"/>
    </source>
</evidence>
<keyword evidence="12" id="KW-0130">Cell adhesion</keyword>
<protein>
    <recommendedName>
        <fullName evidence="2">receptor protein-tyrosine kinase</fullName>
        <ecNumber evidence="2">2.7.10.1</ecNumber>
    </recommendedName>
</protein>
<sequence>MSHRVKFVFHQRSAQLDPLPGIGECQPGFFKAAASGDKCELCPANTQRRDPGASFCPCSDGFYRAPTDPPSGPCSGLPSAPRDLVATTTQLSTGKLHLSWSAPEDTGGRTDITYSVECQRCEGAVCQPCGEKVRYEPASAGLTRTKVSVSELDAHLNYTFVVEAHSGVSPFAGQAAPRSDRPPITTMRLVERTSASLSLSWDVSPRIRVQPRPIRYELTYRKKDDNLDVTTYIVLLLEKNFVQISDLAPGTAYLFRVQALGGDGSPGGSSIEEQFETSLEGRLTQNNTAVIFGAAVVGAAVLFVVILVLFLRRRKRNSHSRQGPEDTYFSSSEQLKPLKTYVDPHTYEDPNIAVLKFATEIHPSHITKQKVIGAGEFGEVYRGNLKMPGRKEVAVAIKTLKPGYTEKQRQDFLSEASIMGQFSHQNIIRLEGVVTKFKHAMIVTEYMENGALDRYLKDHDGEFPSFQLVGMMHGIAGGMKYLSDMSYVHRDLAARNILVNNNLECKVSDFGLSRGGKIPIRWTAPEAIAYRKFTSASDVWSFGIVMWEVMAFGERPYWDMSNHEVMKAINEAFRLPAPMDCPSAVYQLMLQCWLQDRSKRPRFGDIVSLLDKLLRSPDSLKTIADFDPRVSIRLPSTSGSDGSPFRSVSEWLESIKMSQYSENFTCAGVVTMDHVLQMKNE</sequence>
<evidence type="ECO:0000256" key="10">
    <source>
        <dbReference type="ARBA" id="ARBA00022777"/>
    </source>
</evidence>